<evidence type="ECO:0000256" key="1">
    <source>
        <dbReference type="ARBA" id="ARBA00004308"/>
    </source>
</evidence>
<dbReference type="Proteomes" id="UP000054282">
    <property type="component" value="Unassembled WGS sequence"/>
</dbReference>
<dbReference type="InterPro" id="IPR011012">
    <property type="entry name" value="Longin-like_dom_sf"/>
</dbReference>
<evidence type="ECO:0000256" key="4">
    <source>
        <dbReference type="ARBA" id="ARBA00022927"/>
    </source>
</evidence>
<evidence type="ECO:0000313" key="8">
    <source>
        <dbReference type="EMBL" id="KOB86798.1"/>
    </source>
</evidence>
<evidence type="ECO:0000259" key="7">
    <source>
        <dbReference type="Pfam" id="PF01217"/>
    </source>
</evidence>
<dbReference type="InterPro" id="IPR016635">
    <property type="entry name" value="AP_complex_ssu"/>
</dbReference>
<name>A0A0L7M1Z0_PLAF4</name>
<dbReference type="KEGG" id="pfd:PFDG_02491"/>
<dbReference type="GO" id="GO:0012505">
    <property type="term" value="C:endomembrane system"/>
    <property type="evidence" value="ECO:0007669"/>
    <property type="project" value="UniProtKB-SubCell"/>
</dbReference>
<dbReference type="SUPFAM" id="SSF64356">
    <property type="entry name" value="SNARE-like"/>
    <property type="match status" value="1"/>
</dbReference>
<dbReference type="PANTHER" id="PTHR11753">
    <property type="entry name" value="ADAPTOR COMPLEXES SMALL SUBUNIT FAMILY"/>
    <property type="match status" value="1"/>
</dbReference>
<dbReference type="PIRSF" id="PIRSF015588">
    <property type="entry name" value="AP_complex_sigma"/>
    <property type="match status" value="1"/>
</dbReference>
<sequence>MIKGVLVINNNGKPRFLRFYDESNHEKQQLITKRVYELIKNRLDRECCCFIEDEELFSSDIKVVYRHFATLYFVFIIDSMESELGILDLIQVFVQVLDSNFENVCELDLIYNYEQINYILDEIIMGGIVLETNIDTIIDSINGSKRLIENESFLFRRLI</sequence>
<dbReference type="GO" id="GO:0006886">
    <property type="term" value="P:intracellular protein transport"/>
    <property type="evidence" value="ECO:0007669"/>
    <property type="project" value="UniProtKB-UniRule"/>
</dbReference>
<comment type="subcellular location">
    <subcellularLocation>
        <location evidence="1">Endomembrane system</location>
    </subcellularLocation>
</comment>
<keyword evidence="3 6" id="KW-0813">Transport</keyword>
<dbReference type="InterPro" id="IPR000804">
    <property type="entry name" value="Clathrin_sm-chain_CS"/>
</dbReference>
<accession>A0A0L7M1Z0</accession>
<dbReference type="GO" id="GO:0016192">
    <property type="term" value="P:vesicle-mediated transport"/>
    <property type="evidence" value="ECO:0007669"/>
    <property type="project" value="InterPro"/>
</dbReference>
<evidence type="ECO:0000256" key="3">
    <source>
        <dbReference type="ARBA" id="ARBA00022448"/>
    </source>
</evidence>
<reference evidence="9" key="1">
    <citation type="submission" date="2006-09" db="EMBL/GenBank/DDBJ databases">
        <title>Annotation of Plasmodium falciparum Dd2.</title>
        <authorList>
            <consortium name="The Broad Institute Genome Sequencing Platform"/>
            <person name="Volkman S.K."/>
            <person name="Neafsey D.E."/>
            <person name="Dash A.P."/>
            <person name="Chitnis C.E."/>
            <person name="Hartl D.L."/>
            <person name="Young S.K."/>
            <person name="Zeng Q."/>
            <person name="Koehrsen M."/>
            <person name="Alvarado L."/>
            <person name="Berlin A."/>
            <person name="Borenstein D."/>
            <person name="Chapman S.B."/>
            <person name="Chen Z."/>
            <person name="Engels R."/>
            <person name="Freedman E."/>
            <person name="Gellesch M."/>
            <person name="Goldberg J."/>
            <person name="Griggs A."/>
            <person name="Gujja S."/>
            <person name="Heilman E.R."/>
            <person name="Heiman D.I."/>
            <person name="Howarth C."/>
            <person name="Jen D."/>
            <person name="Larson L."/>
            <person name="Mehta T."/>
            <person name="Neiman D."/>
            <person name="Park D."/>
            <person name="Pearson M."/>
            <person name="Roberts A."/>
            <person name="Saif S."/>
            <person name="Shea T."/>
            <person name="Shenoy N."/>
            <person name="Sisk P."/>
            <person name="Stolte C."/>
            <person name="Sykes S."/>
            <person name="Walk T."/>
            <person name="White J."/>
            <person name="Yandava C."/>
            <person name="Haas B."/>
            <person name="Henn M.R."/>
            <person name="Nusbaum C."/>
            <person name="Birren B."/>
        </authorList>
    </citation>
    <scope>NUCLEOTIDE SEQUENCE [LARGE SCALE GENOMIC DNA]</scope>
</reference>
<dbReference type="Gene3D" id="3.30.450.60">
    <property type="match status" value="1"/>
</dbReference>
<evidence type="ECO:0000256" key="2">
    <source>
        <dbReference type="ARBA" id="ARBA00006972"/>
    </source>
</evidence>
<protein>
    <recommendedName>
        <fullName evidence="6">AP complex subunit sigma</fullName>
    </recommendedName>
</protein>
<evidence type="ECO:0000256" key="6">
    <source>
        <dbReference type="PIRNR" id="PIRNR015588"/>
    </source>
</evidence>
<comment type="similarity">
    <text evidence="2 6">Belongs to the adaptor complexes small subunit family.</text>
</comment>
<organism evidence="8 9">
    <name type="scientific">Plasmodium falciparum (isolate Dd2)</name>
    <dbReference type="NCBI Taxonomy" id="57267"/>
    <lineage>
        <taxon>Eukaryota</taxon>
        <taxon>Sar</taxon>
        <taxon>Alveolata</taxon>
        <taxon>Apicomplexa</taxon>
        <taxon>Aconoidasida</taxon>
        <taxon>Haemosporida</taxon>
        <taxon>Plasmodiidae</taxon>
        <taxon>Plasmodium</taxon>
        <taxon>Plasmodium (Laverania)</taxon>
    </lineage>
</organism>
<proteinExistence type="inferred from homology"/>
<keyword evidence="4 6" id="KW-0653">Protein transport</keyword>
<gene>
    <name evidence="8" type="ORF">PFDG_02491</name>
</gene>
<dbReference type="AlphaFoldDB" id="A0A0L7M1Z0"/>
<reference evidence="9" key="2">
    <citation type="submission" date="2006-09" db="EMBL/GenBank/DDBJ databases">
        <title>The genome sequence of Plasmodium falciparum Dd2.</title>
        <authorList>
            <consortium name="The Broad Institute Genome Sequencing Platform"/>
            <person name="Birren B."/>
            <person name="Lander E."/>
            <person name="Galagan J."/>
            <person name="Nusbaum C."/>
            <person name="Devon K."/>
            <person name="Henn M."/>
            <person name="Jaffe D."/>
            <person name="Butler J."/>
            <person name="Alvarez P."/>
            <person name="Gnerre S."/>
            <person name="Grabherr M."/>
            <person name="Kleber M."/>
            <person name="Mauceli E."/>
            <person name="Brockman W."/>
            <person name="MacCallum I.A."/>
            <person name="Rounsley S."/>
            <person name="Young S."/>
            <person name="LaButti K."/>
            <person name="Pushparaj V."/>
            <person name="DeCaprio D."/>
            <person name="Crawford M."/>
            <person name="Koehrsen M."/>
            <person name="Engels R."/>
            <person name="Montgomery P."/>
            <person name="Pearson M."/>
            <person name="Howarth C."/>
            <person name="Larson L."/>
            <person name="Luoma S."/>
            <person name="White J."/>
            <person name="Kodira C."/>
            <person name="Zeng Q."/>
            <person name="O'Leary S."/>
            <person name="Yandava C."/>
            <person name="Alvarado L."/>
            <person name="Wirth D."/>
            <person name="Volkman S."/>
            <person name="Hartl D."/>
        </authorList>
    </citation>
    <scope>NUCLEOTIDE SEQUENCE [LARGE SCALE GENOMIC DNA]</scope>
</reference>
<dbReference type="GO" id="GO:0030117">
    <property type="term" value="C:membrane coat"/>
    <property type="evidence" value="ECO:0007669"/>
    <property type="project" value="InterPro"/>
</dbReference>
<dbReference type="Pfam" id="PF01217">
    <property type="entry name" value="Clat_adaptor_s"/>
    <property type="match status" value="1"/>
</dbReference>
<evidence type="ECO:0000313" key="9">
    <source>
        <dbReference type="Proteomes" id="UP000054282"/>
    </source>
</evidence>
<dbReference type="OMA" id="DLIFNWQ"/>
<feature type="domain" description="AP complex mu/sigma subunit" evidence="7">
    <location>
        <begin position="1"/>
        <end position="142"/>
    </location>
</feature>
<dbReference type="PROSITE" id="PS00989">
    <property type="entry name" value="CLAT_ADAPTOR_S"/>
    <property type="match status" value="1"/>
</dbReference>
<dbReference type="InterPro" id="IPR022775">
    <property type="entry name" value="AP_mu_sigma_su"/>
</dbReference>
<keyword evidence="5 6" id="KW-0472">Membrane</keyword>
<dbReference type="OrthoDB" id="371463at2759"/>
<evidence type="ECO:0000256" key="5">
    <source>
        <dbReference type="ARBA" id="ARBA00023136"/>
    </source>
</evidence>
<dbReference type="EMBL" id="DS016373">
    <property type="protein sequence ID" value="KOB86798.1"/>
    <property type="molecule type" value="Genomic_DNA"/>
</dbReference>